<dbReference type="GO" id="GO:0016324">
    <property type="term" value="C:apical plasma membrane"/>
    <property type="evidence" value="ECO:0007669"/>
    <property type="project" value="TreeGrafter"/>
</dbReference>
<evidence type="ECO:0000256" key="3">
    <source>
        <dbReference type="SAM" id="SignalP"/>
    </source>
</evidence>
<dbReference type="Proteomes" id="UP000006813">
    <property type="component" value="Unassembled WGS sequence"/>
</dbReference>
<feature type="transmembrane region" description="Helical" evidence="2">
    <location>
        <begin position="139"/>
        <end position="162"/>
    </location>
</feature>
<dbReference type="GO" id="GO:0007165">
    <property type="term" value="P:signal transduction"/>
    <property type="evidence" value="ECO:0007669"/>
    <property type="project" value="TreeGrafter"/>
</dbReference>
<dbReference type="AlphaFoldDB" id="G5BRR8"/>
<dbReference type="EMBL" id="JH171561">
    <property type="protein sequence ID" value="EHB11980.1"/>
    <property type="molecule type" value="Genomic_DNA"/>
</dbReference>
<proteinExistence type="predicted"/>
<feature type="region of interest" description="Disordered" evidence="1">
    <location>
        <begin position="34"/>
        <end position="116"/>
    </location>
</feature>
<feature type="non-terminal residue" evidence="4">
    <location>
        <position position="165"/>
    </location>
</feature>
<dbReference type="eggNOG" id="ENOG502QRWU">
    <property type="taxonomic scope" value="Eukaryota"/>
</dbReference>
<evidence type="ECO:0000256" key="1">
    <source>
        <dbReference type="SAM" id="MobiDB-lite"/>
    </source>
</evidence>
<keyword evidence="2" id="KW-0472">Membrane</keyword>
<protein>
    <submittedName>
        <fullName evidence="4">Podoplanin</fullName>
    </submittedName>
</protein>
<dbReference type="GO" id="GO:0007155">
    <property type="term" value="P:cell adhesion"/>
    <property type="evidence" value="ECO:0007669"/>
    <property type="project" value="TreeGrafter"/>
</dbReference>
<dbReference type="GO" id="GO:0016323">
    <property type="term" value="C:basolateral plasma membrane"/>
    <property type="evidence" value="ECO:0007669"/>
    <property type="project" value="TreeGrafter"/>
</dbReference>
<evidence type="ECO:0000313" key="4">
    <source>
        <dbReference type="EMBL" id="EHB11980.1"/>
    </source>
</evidence>
<organism evidence="4 5">
    <name type="scientific">Heterocephalus glaber</name>
    <name type="common">Naked mole rat</name>
    <dbReference type="NCBI Taxonomy" id="10181"/>
    <lineage>
        <taxon>Eukaryota</taxon>
        <taxon>Metazoa</taxon>
        <taxon>Chordata</taxon>
        <taxon>Craniata</taxon>
        <taxon>Vertebrata</taxon>
        <taxon>Euteleostomi</taxon>
        <taxon>Mammalia</taxon>
        <taxon>Eutheria</taxon>
        <taxon>Euarchontoglires</taxon>
        <taxon>Glires</taxon>
        <taxon>Rodentia</taxon>
        <taxon>Hystricomorpha</taxon>
        <taxon>Bathyergidae</taxon>
        <taxon>Heterocephalus</taxon>
    </lineage>
</organism>
<keyword evidence="2" id="KW-0812">Transmembrane</keyword>
<keyword evidence="3" id="KW-0732">Signal</keyword>
<dbReference type="GO" id="GO:1901731">
    <property type="term" value="P:positive regulation of platelet aggregation"/>
    <property type="evidence" value="ECO:0007669"/>
    <property type="project" value="TreeGrafter"/>
</dbReference>
<dbReference type="Pfam" id="PF05808">
    <property type="entry name" value="Podoplanin"/>
    <property type="match status" value="1"/>
</dbReference>
<dbReference type="GO" id="GO:0030027">
    <property type="term" value="C:lamellipodium"/>
    <property type="evidence" value="ECO:0007669"/>
    <property type="project" value="TreeGrafter"/>
</dbReference>
<name>G5BRR8_HETGA</name>
<keyword evidence="2" id="KW-1133">Transmembrane helix</keyword>
<dbReference type="InParanoid" id="G5BRR8"/>
<feature type="compositionally biased region" description="Low complexity" evidence="1">
    <location>
        <begin position="97"/>
        <end position="109"/>
    </location>
</feature>
<dbReference type="InterPro" id="IPR052684">
    <property type="entry name" value="Podoplanin_domain"/>
</dbReference>
<accession>G5BRR8</accession>
<gene>
    <name evidence="4" type="ORF">GW7_15500</name>
</gene>
<dbReference type="PANTHER" id="PTHR47390">
    <property type="entry name" value="PODOPLANIN"/>
    <property type="match status" value="1"/>
</dbReference>
<evidence type="ECO:0000313" key="5">
    <source>
        <dbReference type="Proteomes" id="UP000006813"/>
    </source>
</evidence>
<dbReference type="PANTHER" id="PTHR47390:SF1">
    <property type="entry name" value="PODOPLANIN"/>
    <property type="match status" value="1"/>
</dbReference>
<reference evidence="4 5" key="1">
    <citation type="journal article" date="2011" name="Nature">
        <title>Genome sequencing reveals insights into physiology and longevity of the naked mole rat.</title>
        <authorList>
            <person name="Kim E.B."/>
            <person name="Fang X."/>
            <person name="Fushan A.A."/>
            <person name="Huang Z."/>
            <person name="Lobanov A.V."/>
            <person name="Han L."/>
            <person name="Marino S.M."/>
            <person name="Sun X."/>
            <person name="Turanov A.A."/>
            <person name="Yang P."/>
            <person name="Yim S.H."/>
            <person name="Zhao X."/>
            <person name="Kasaikina M.V."/>
            <person name="Stoletzki N."/>
            <person name="Peng C."/>
            <person name="Polak P."/>
            <person name="Xiong Z."/>
            <person name="Kiezun A."/>
            <person name="Zhu Y."/>
            <person name="Chen Y."/>
            <person name="Kryukov G.V."/>
            <person name="Zhang Q."/>
            <person name="Peshkin L."/>
            <person name="Yang L."/>
            <person name="Bronson R.T."/>
            <person name="Buffenstein R."/>
            <person name="Wang B."/>
            <person name="Han C."/>
            <person name="Li Q."/>
            <person name="Chen L."/>
            <person name="Zhao W."/>
            <person name="Sunyaev S.R."/>
            <person name="Park T.J."/>
            <person name="Zhang G."/>
            <person name="Wang J."/>
            <person name="Gladyshev V.N."/>
        </authorList>
    </citation>
    <scope>NUCLEOTIDE SEQUENCE [LARGE SCALE GENOMIC DNA]</scope>
</reference>
<feature type="compositionally biased region" description="Polar residues" evidence="1">
    <location>
        <begin position="84"/>
        <end position="96"/>
    </location>
</feature>
<feature type="signal peptide" evidence="3">
    <location>
        <begin position="1"/>
        <end position="22"/>
    </location>
</feature>
<evidence type="ECO:0000256" key="2">
    <source>
        <dbReference type="SAM" id="Phobius"/>
    </source>
</evidence>
<dbReference type="STRING" id="10181.G5BRR8"/>
<sequence length="165" mass="17127">MWTAPVLLWIVGSASLWVPAQAAVFAKLEDNPVTSGATVARGTPGKEDLIPTTSGSEAPRPSPRLTTQVSAESTTGPGVEDVSTLGSSTQNHQKSQTTTTPPMATNTSTGKKTSYPKRVTVTESTQTAVHKDGLSTASLAGIVIGVLITIGFLGGVIFLFVWKMS</sequence>
<feature type="compositionally biased region" description="Polar residues" evidence="1">
    <location>
        <begin position="64"/>
        <end position="76"/>
    </location>
</feature>
<feature type="chain" id="PRO_5003474623" evidence="3">
    <location>
        <begin position="23"/>
        <end position="165"/>
    </location>
</feature>
<dbReference type="GO" id="GO:0016477">
    <property type="term" value="P:cell migration"/>
    <property type="evidence" value="ECO:0007669"/>
    <property type="project" value="TreeGrafter"/>
</dbReference>
<dbReference type="FunCoup" id="G5BRR8">
    <property type="interactions" value="48"/>
</dbReference>